<keyword evidence="4" id="KW-1185">Reference proteome</keyword>
<dbReference type="Pfam" id="PF06580">
    <property type="entry name" value="His_kinase"/>
    <property type="match status" value="1"/>
</dbReference>
<dbReference type="InterPro" id="IPR010559">
    <property type="entry name" value="Sig_transdc_His_kin_internal"/>
</dbReference>
<keyword evidence="3" id="KW-0808">Transferase</keyword>
<sequence length="706" mass="81434">MKHWVVFIGLFFGQILLAQNTNSDLIQLQNHPQKDTTRCFLLNKIIESENDHNIWIKYNQELQKIALDNSKKENNKTLKNTYIKYLSISYNNDGAYELYNEKYDKAILLYKKSLQTANSIQFHIGSSLSLQNIGTAFDYLGKIDSTLVYMKKAHQFALRSKNKSSIAYVLTDLGYIYNNLGNNNLAIKYNLEALPLFEKLNDLEGLERTNFALGRIFDNQNDYKTSCLYYLKCLEIDRKTNNKERLSLILNSLAATNTNLNLIDKALQFNNEAFQLATEMNNEDFIATAHKNYGDIYFLKKENDKAKSHYSQAEQLFKKINSSIHLSKVQIKLATILSHQNQLSIAKEYGLKAFELAQKTNFPSNQKNAAEILSQIFSKEKDFKNAYKYKSIASDISEEIYFDESKDIALKATYLYETEKKEAAIKALNQKNKIADLESKKKTTTLYLVLLFFTGIATTSYVLFSRYKEKKKNEILQNQLAETEKLLAAEKKITESELKALKSQMNPHFIFNALNSIQMQFMYGDKLIANEQLNNFTYLTRQILEVSGKKSITISDEVEILTKYLELEQLRFKKDFTYSIDISNSIDEDYHKIPPMLIQPFVENSIKHGLLHQKGDKKVKIYFDIDDKETHLICTIIDNGIGRKKSAEIKAKNHSTHNSFSTKAIEQRLELLNKKAQLSDLITYSDLINEQNEVTGTKVVIKIPFA</sequence>
<dbReference type="PANTHER" id="PTHR34220">
    <property type="entry name" value="SENSOR HISTIDINE KINASE YPDA"/>
    <property type="match status" value="1"/>
</dbReference>
<evidence type="ECO:0000259" key="2">
    <source>
        <dbReference type="Pfam" id="PF06580"/>
    </source>
</evidence>
<dbReference type="InterPro" id="IPR019734">
    <property type="entry name" value="TPR_rpt"/>
</dbReference>
<gene>
    <name evidence="3" type="ORF">H9X54_003735</name>
</gene>
<dbReference type="InterPro" id="IPR036890">
    <property type="entry name" value="HATPase_C_sf"/>
</dbReference>
<protein>
    <submittedName>
        <fullName evidence="3">Histidine kinase</fullName>
    </submittedName>
</protein>
<dbReference type="SUPFAM" id="SSF48452">
    <property type="entry name" value="TPR-like"/>
    <property type="match status" value="2"/>
</dbReference>
<keyword evidence="1" id="KW-0812">Transmembrane</keyword>
<accession>A0ABS2CTW3</accession>
<dbReference type="Pfam" id="PF13181">
    <property type="entry name" value="TPR_8"/>
    <property type="match status" value="1"/>
</dbReference>
<comment type="caution">
    <text evidence="3">The sequence shown here is derived from an EMBL/GenBank/DDBJ whole genome shotgun (WGS) entry which is preliminary data.</text>
</comment>
<dbReference type="SMART" id="SM00028">
    <property type="entry name" value="TPR"/>
    <property type="match status" value="7"/>
</dbReference>
<keyword evidence="1" id="KW-0472">Membrane</keyword>
<reference evidence="3 4" key="1">
    <citation type="submission" date="2021-02" db="EMBL/GenBank/DDBJ databases">
        <authorList>
            <person name="Jung H.S."/>
            <person name="Chun B.H."/>
            <person name="Jeon C.O."/>
        </authorList>
    </citation>
    <scope>NUCLEOTIDE SEQUENCE [LARGE SCALE GENOMIC DNA]</scope>
    <source>
        <strain evidence="3 4">LMG 25203</strain>
    </source>
</reference>
<dbReference type="InterPro" id="IPR050640">
    <property type="entry name" value="Bact_2-comp_sensor_kinase"/>
</dbReference>
<evidence type="ECO:0000256" key="1">
    <source>
        <dbReference type="SAM" id="Phobius"/>
    </source>
</evidence>
<evidence type="ECO:0000313" key="4">
    <source>
        <dbReference type="Proteomes" id="UP000759529"/>
    </source>
</evidence>
<proteinExistence type="predicted"/>
<name>A0ABS2CTW3_9FLAO</name>
<keyword evidence="3" id="KW-0418">Kinase</keyword>
<keyword evidence="1" id="KW-1133">Transmembrane helix</keyword>
<dbReference type="SUPFAM" id="SSF55874">
    <property type="entry name" value="ATPase domain of HSP90 chaperone/DNA topoisomerase II/histidine kinase"/>
    <property type="match status" value="1"/>
</dbReference>
<feature type="domain" description="Signal transduction histidine kinase internal region" evidence="2">
    <location>
        <begin position="496"/>
        <end position="575"/>
    </location>
</feature>
<feature type="transmembrane region" description="Helical" evidence="1">
    <location>
        <begin position="446"/>
        <end position="464"/>
    </location>
</feature>
<dbReference type="InterPro" id="IPR011990">
    <property type="entry name" value="TPR-like_helical_dom_sf"/>
</dbReference>
<dbReference type="GO" id="GO:0016301">
    <property type="term" value="F:kinase activity"/>
    <property type="evidence" value="ECO:0007669"/>
    <property type="project" value="UniProtKB-KW"/>
</dbReference>
<dbReference type="Gene3D" id="3.30.565.10">
    <property type="entry name" value="Histidine kinase-like ATPase, C-terminal domain"/>
    <property type="match status" value="1"/>
</dbReference>
<dbReference type="PANTHER" id="PTHR34220:SF7">
    <property type="entry name" value="SENSOR HISTIDINE KINASE YPDA"/>
    <property type="match status" value="1"/>
</dbReference>
<dbReference type="EMBL" id="JACSOD020000427">
    <property type="protein sequence ID" value="MBM6498413.1"/>
    <property type="molecule type" value="Genomic_DNA"/>
</dbReference>
<dbReference type="Gene3D" id="1.25.40.10">
    <property type="entry name" value="Tetratricopeptide repeat domain"/>
    <property type="match status" value="3"/>
</dbReference>
<evidence type="ECO:0000313" key="3">
    <source>
        <dbReference type="EMBL" id="MBM6498413.1"/>
    </source>
</evidence>
<dbReference type="Proteomes" id="UP000759529">
    <property type="component" value="Unassembled WGS sequence"/>
</dbReference>
<dbReference type="RefSeq" id="WP_187658453.1">
    <property type="nucleotide sequence ID" value="NZ_JACSOD020000427.1"/>
</dbReference>
<organism evidence="3 4">
    <name type="scientific">Flavobacterium macrobrachii</name>
    <dbReference type="NCBI Taxonomy" id="591204"/>
    <lineage>
        <taxon>Bacteria</taxon>
        <taxon>Pseudomonadati</taxon>
        <taxon>Bacteroidota</taxon>
        <taxon>Flavobacteriia</taxon>
        <taxon>Flavobacteriales</taxon>
        <taxon>Flavobacteriaceae</taxon>
        <taxon>Flavobacterium</taxon>
    </lineage>
</organism>